<dbReference type="AlphaFoldDB" id="A0AAV7QC90"/>
<reference evidence="1" key="1">
    <citation type="journal article" date="2022" name="bioRxiv">
        <title>Sequencing and chromosome-scale assembly of the giantPleurodeles waltlgenome.</title>
        <authorList>
            <person name="Brown T."/>
            <person name="Elewa A."/>
            <person name="Iarovenko S."/>
            <person name="Subramanian E."/>
            <person name="Araus A.J."/>
            <person name="Petzold A."/>
            <person name="Susuki M."/>
            <person name="Suzuki K.-i.T."/>
            <person name="Hayashi T."/>
            <person name="Toyoda A."/>
            <person name="Oliveira C."/>
            <person name="Osipova E."/>
            <person name="Leigh N.D."/>
            <person name="Simon A."/>
            <person name="Yun M.H."/>
        </authorList>
    </citation>
    <scope>NUCLEOTIDE SEQUENCE</scope>
    <source>
        <strain evidence="1">20211129_DDA</strain>
        <tissue evidence="1">Liver</tissue>
    </source>
</reference>
<sequence>MGAGPVPTPPMARTLRRASSVLSGALQHIFRQAWVRPPFNVLCKSPWGALRALFLVPQCYFLIVGVGPASTPPADRALFRVLSARGRFIRCTAACSLPSRREAWGPAPCLVPHSPALLPRCGCRACAGIAGGPLTPSCPQCTRALYPLYCHVFSVRPRRGRSSMSSTSPPGLYSVPRSLFTSIASSLWVLGPHRHRRWTAHSATPPVHTGALSDALQCVFCPSEGRPPFNDLCNSPGGALCTSILVPQRYFLVVGAEPAPSPPVECALHRALSACGRFV</sequence>
<name>A0AAV7QC90_PLEWA</name>
<dbReference type="Proteomes" id="UP001066276">
    <property type="component" value="Chromosome 6"/>
</dbReference>
<accession>A0AAV7QC90</accession>
<evidence type="ECO:0000313" key="1">
    <source>
        <dbReference type="EMBL" id="KAJ1136834.1"/>
    </source>
</evidence>
<gene>
    <name evidence="1" type="ORF">NDU88_003248</name>
</gene>
<organism evidence="1 2">
    <name type="scientific">Pleurodeles waltl</name>
    <name type="common">Iberian ribbed newt</name>
    <dbReference type="NCBI Taxonomy" id="8319"/>
    <lineage>
        <taxon>Eukaryota</taxon>
        <taxon>Metazoa</taxon>
        <taxon>Chordata</taxon>
        <taxon>Craniata</taxon>
        <taxon>Vertebrata</taxon>
        <taxon>Euteleostomi</taxon>
        <taxon>Amphibia</taxon>
        <taxon>Batrachia</taxon>
        <taxon>Caudata</taxon>
        <taxon>Salamandroidea</taxon>
        <taxon>Salamandridae</taxon>
        <taxon>Pleurodelinae</taxon>
        <taxon>Pleurodeles</taxon>
    </lineage>
</organism>
<dbReference type="EMBL" id="JANPWB010000010">
    <property type="protein sequence ID" value="KAJ1136834.1"/>
    <property type="molecule type" value="Genomic_DNA"/>
</dbReference>
<evidence type="ECO:0000313" key="2">
    <source>
        <dbReference type="Proteomes" id="UP001066276"/>
    </source>
</evidence>
<comment type="caution">
    <text evidence="1">The sequence shown here is derived from an EMBL/GenBank/DDBJ whole genome shotgun (WGS) entry which is preliminary data.</text>
</comment>
<keyword evidence="2" id="KW-1185">Reference proteome</keyword>
<protein>
    <submittedName>
        <fullName evidence="1">Uncharacterized protein</fullName>
    </submittedName>
</protein>
<proteinExistence type="predicted"/>